<dbReference type="Pfam" id="PF02205">
    <property type="entry name" value="WH2"/>
    <property type="match status" value="1"/>
</dbReference>
<dbReference type="EMBL" id="CAUEEQ010064318">
    <property type="protein sequence ID" value="CAJ0964968.1"/>
    <property type="molecule type" value="Genomic_DNA"/>
</dbReference>
<dbReference type="CDD" id="cd22076">
    <property type="entry name" value="WH2_WAS_WASL-1"/>
    <property type="match status" value="1"/>
</dbReference>
<reference evidence="3" key="1">
    <citation type="submission" date="2023-07" db="EMBL/GenBank/DDBJ databases">
        <authorList>
            <person name="Stuckert A."/>
        </authorList>
    </citation>
    <scope>NUCLEOTIDE SEQUENCE</scope>
</reference>
<dbReference type="SMART" id="SM00246">
    <property type="entry name" value="WH2"/>
    <property type="match status" value="1"/>
</dbReference>
<feature type="compositionally biased region" description="Pro residues" evidence="1">
    <location>
        <begin position="273"/>
        <end position="290"/>
    </location>
</feature>
<feature type="compositionally biased region" description="Pro residues" evidence="1">
    <location>
        <begin position="196"/>
        <end position="213"/>
    </location>
</feature>
<keyword evidence="4" id="KW-1185">Reference proteome</keyword>
<name>A0ABN9MFC9_9NEOB</name>
<feature type="domain" description="WH2" evidence="2">
    <location>
        <begin position="30"/>
        <end position="47"/>
    </location>
</feature>
<proteinExistence type="predicted"/>
<accession>A0ABN9MFC9</accession>
<feature type="compositionally biased region" description="Pro residues" evidence="1">
    <location>
        <begin position="418"/>
        <end position="438"/>
    </location>
</feature>
<gene>
    <name evidence="3" type="ORF">RIMI_LOCUS19803460</name>
</gene>
<evidence type="ECO:0000256" key="1">
    <source>
        <dbReference type="SAM" id="MobiDB-lite"/>
    </source>
</evidence>
<feature type="compositionally biased region" description="Pro residues" evidence="1">
    <location>
        <begin position="337"/>
        <end position="371"/>
    </location>
</feature>
<protein>
    <recommendedName>
        <fullName evidence="2">WH2 domain-containing protein</fullName>
    </recommendedName>
</protein>
<feature type="compositionally biased region" description="Gly residues" evidence="1">
    <location>
        <begin position="65"/>
        <end position="98"/>
    </location>
</feature>
<organism evidence="3 4">
    <name type="scientific">Ranitomeya imitator</name>
    <name type="common">mimic poison frog</name>
    <dbReference type="NCBI Taxonomy" id="111125"/>
    <lineage>
        <taxon>Eukaryota</taxon>
        <taxon>Metazoa</taxon>
        <taxon>Chordata</taxon>
        <taxon>Craniata</taxon>
        <taxon>Vertebrata</taxon>
        <taxon>Euteleostomi</taxon>
        <taxon>Amphibia</taxon>
        <taxon>Batrachia</taxon>
        <taxon>Anura</taxon>
        <taxon>Neobatrachia</taxon>
        <taxon>Hyloidea</taxon>
        <taxon>Dendrobatidae</taxon>
        <taxon>Dendrobatinae</taxon>
        <taxon>Ranitomeya</taxon>
    </lineage>
</organism>
<feature type="compositionally biased region" description="Pro residues" evidence="1">
    <location>
        <begin position="133"/>
        <end position="144"/>
    </location>
</feature>
<dbReference type="PANTHER" id="PTHR48226:SF1">
    <property type="entry name" value="WAS_WASL-INTERACTING PROTEIN FAMILY MEMBER 1"/>
    <property type="match status" value="1"/>
</dbReference>
<feature type="compositionally biased region" description="Pro residues" evidence="1">
    <location>
        <begin position="1"/>
        <end position="12"/>
    </location>
</feature>
<feature type="region of interest" description="Disordered" evidence="1">
    <location>
        <begin position="1"/>
        <end position="528"/>
    </location>
</feature>
<dbReference type="InterPro" id="IPR053099">
    <property type="entry name" value="WAS/WASL-interacting_domain"/>
</dbReference>
<evidence type="ECO:0000313" key="3">
    <source>
        <dbReference type="EMBL" id="CAJ0964968.1"/>
    </source>
</evidence>
<dbReference type="InterPro" id="IPR003124">
    <property type="entry name" value="WH2_dom"/>
</dbReference>
<dbReference type="PROSITE" id="PS51082">
    <property type="entry name" value="WH2"/>
    <property type="match status" value="1"/>
</dbReference>
<dbReference type="PANTHER" id="PTHR48226">
    <property type="entry name" value="OS06G0326200 PROTEIN"/>
    <property type="match status" value="1"/>
</dbReference>
<evidence type="ECO:0000313" key="4">
    <source>
        <dbReference type="Proteomes" id="UP001176940"/>
    </source>
</evidence>
<sequence>MPVPPPPPPPPTLAQANTEKPVLNRSEQSGRNALLSDIHKGRKLKKAVTNDRSGPSLDKPKASSGGSGGGGTGGGGGGGGGTGGGGFGGSPGLGGLFQGGMPKLRSSGSRESEPSGSRAPIFPPGGRMTSPRPFTPPNSSPRGPPSTMGIRAPAFEPQRNRMPPPPRNDFNSRSDHGPPAVPNTPRPISSSLHNRGPPPVPAPNRQVNPPPMVPSASSHKAHGFGGNSRQSPTIPPPLPSMNRPSLPHTPTRQMDDRPPPPPTGNRPPLSRDFPPPPPPQNNKPPVPNTPRPNTTSQGPPLPPGRTGPPPLPPTPSNFDDMPRLPQRNTSLSTLCAAPPPVPPTIRSGPPPPPPSMERPPPSMDRPPPPAREPSGRAGQQLPPPPPPANRNGFGHRGSLGLQSPSRPGMESPRGGATRPPPPPERPGLGPLPPPPPPSSMRNGFQDSGEDEWERRFTFHPFSDLPPPEPYVPSSKTYPSRLVRGESRSGSTRKERGAPPLPPIPSCEGKQQAQRSDDKQCYEMTSDADLGMVPVRQANFIEHTERRREEFLIRSEPVYERPRAVGQSFKV</sequence>
<comment type="caution">
    <text evidence="3">The sequence shown here is derived from an EMBL/GenBank/DDBJ whole genome shotgun (WGS) entry which is preliminary data.</text>
</comment>
<feature type="compositionally biased region" description="Basic and acidic residues" evidence="1">
    <location>
        <begin position="482"/>
        <end position="496"/>
    </location>
</feature>
<dbReference type="Proteomes" id="UP001176940">
    <property type="component" value="Unassembled WGS sequence"/>
</dbReference>
<feature type="compositionally biased region" description="Pro residues" evidence="1">
    <location>
        <begin position="299"/>
        <end position="315"/>
    </location>
</feature>
<evidence type="ECO:0000259" key="2">
    <source>
        <dbReference type="PROSITE" id="PS51082"/>
    </source>
</evidence>